<gene>
    <name evidence="6" type="ORF">D3226_02805</name>
</gene>
<dbReference type="PIRSF" id="PIRSF006806">
    <property type="entry name" value="FTHF_cligase"/>
    <property type="match status" value="1"/>
</dbReference>
<dbReference type="InterPro" id="IPR024185">
    <property type="entry name" value="FTHF_cligase-like_sf"/>
</dbReference>
<keyword evidence="4" id="KW-0479">Metal-binding</keyword>
<dbReference type="SUPFAM" id="SSF100950">
    <property type="entry name" value="NagB/RpiA/CoA transferase-like"/>
    <property type="match status" value="1"/>
</dbReference>
<keyword evidence="7" id="KW-1185">Reference proteome</keyword>
<accession>A0ABS1SL55</accession>
<dbReference type="EC" id="6.3.3.2" evidence="4"/>
<protein>
    <recommendedName>
        <fullName evidence="4">5-formyltetrahydrofolate cyclo-ligase</fullName>
        <ecNumber evidence="4">6.3.3.2</ecNumber>
    </recommendedName>
</protein>
<feature type="compositionally biased region" description="Low complexity" evidence="5">
    <location>
        <begin position="23"/>
        <end position="32"/>
    </location>
</feature>
<sequence length="205" mass="21517">MDSSVGATPVSARARAKRRVRAAVRASRATRSPSDRSTAAAEISAHLIALVEAAQARRVTCYLATAGEPDPELFLQWATEQGIEVLLPVSLPDHTLAWVLAGQGDPVPGRHGIREPVGPRLLATAAGSADLLLIPACAVDRAGTRLGWGLGYYDRCLAALDQRPPVYAVVHDADLVAALPRDAHDIPVTGVVTPAGVRRFAAKTG</sequence>
<comment type="cofactor">
    <cofactor evidence="4">
        <name>Mg(2+)</name>
        <dbReference type="ChEBI" id="CHEBI:18420"/>
    </cofactor>
</comment>
<dbReference type="EMBL" id="QYAD01000001">
    <property type="protein sequence ID" value="MBL3688890.1"/>
    <property type="molecule type" value="Genomic_DNA"/>
</dbReference>
<comment type="catalytic activity">
    <reaction evidence="4">
        <text>(6S)-5-formyl-5,6,7,8-tetrahydrofolate + ATP = (6R)-5,10-methenyltetrahydrofolate + ADP + phosphate</text>
        <dbReference type="Rhea" id="RHEA:10488"/>
        <dbReference type="ChEBI" id="CHEBI:30616"/>
        <dbReference type="ChEBI" id="CHEBI:43474"/>
        <dbReference type="ChEBI" id="CHEBI:57455"/>
        <dbReference type="ChEBI" id="CHEBI:57457"/>
        <dbReference type="ChEBI" id="CHEBI:456216"/>
        <dbReference type="EC" id="6.3.3.2"/>
    </reaction>
</comment>
<dbReference type="RefSeq" id="WP_202380886.1">
    <property type="nucleotide sequence ID" value="NZ_BAAAMA010000008.1"/>
</dbReference>
<keyword evidence="3 4" id="KW-0067">ATP-binding</keyword>
<evidence type="ECO:0000256" key="4">
    <source>
        <dbReference type="RuleBase" id="RU361279"/>
    </source>
</evidence>
<dbReference type="Proteomes" id="UP001646141">
    <property type="component" value="Unassembled WGS sequence"/>
</dbReference>
<dbReference type="PANTHER" id="PTHR23407:SF1">
    <property type="entry name" value="5-FORMYLTETRAHYDROFOLATE CYCLO-LIGASE"/>
    <property type="match status" value="1"/>
</dbReference>
<dbReference type="InterPro" id="IPR037171">
    <property type="entry name" value="NagB/RpiA_transferase-like"/>
</dbReference>
<feature type="region of interest" description="Disordered" evidence="5">
    <location>
        <begin position="1"/>
        <end position="37"/>
    </location>
</feature>
<dbReference type="GO" id="GO:0030272">
    <property type="term" value="F:5-formyltetrahydrofolate cyclo-ligase activity"/>
    <property type="evidence" value="ECO:0007669"/>
    <property type="project" value="UniProtKB-EC"/>
</dbReference>
<comment type="similarity">
    <text evidence="1 4">Belongs to the 5-formyltetrahydrofolate cyclo-ligase family.</text>
</comment>
<keyword evidence="4" id="KW-0460">Magnesium</keyword>
<evidence type="ECO:0000256" key="3">
    <source>
        <dbReference type="ARBA" id="ARBA00022840"/>
    </source>
</evidence>
<dbReference type="PANTHER" id="PTHR23407">
    <property type="entry name" value="ATPASE INHIBITOR/5-FORMYLTETRAHYDROFOLATE CYCLO-LIGASE"/>
    <property type="match status" value="1"/>
</dbReference>
<dbReference type="InterPro" id="IPR002698">
    <property type="entry name" value="FTHF_cligase"/>
</dbReference>
<evidence type="ECO:0000256" key="1">
    <source>
        <dbReference type="ARBA" id="ARBA00010638"/>
    </source>
</evidence>
<keyword evidence="6" id="KW-0436">Ligase</keyword>
<evidence type="ECO:0000256" key="5">
    <source>
        <dbReference type="SAM" id="MobiDB-lite"/>
    </source>
</evidence>
<dbReference type="Gene3D" id="3.40.50.10420">
    <property type="entry name" value="NagB/RpiA/CoA transferase-like"/>
    <property type="match status" value="1"/>
</dbReference>
<proteinExistence type="inferred from homology"/>
<dbReference type="NCBIfam" id="TIGR02727">
    <property type="entry name" value="MTHFS_bact"/>
    <property type="match status" value="1"/>
</dbReference>
<evidence type="ECO:0000256" key="2">
    <source>
        <dbReference type="ARBA" id="ARBA00022741"/>
    </source>
</evidence>
<evidence type="ECO:0000313" key="6">
    <source>
        <dbReference type="EMBL" id="MBL3688890.1"/>
    </source>
</evidence>
<reference evidence="6 7" key="1">
    <citation type="submission" date="2018-09" db="EMBL/GenBank/DDBJ databases">
        <title>Comparative genomics of Leucobacter spp.</title>
        <authorList>
            <person name="Reis A.C."/>
            <person name="Kolvenbach B.A."/>
            <person name="Corvini P.F.X."/>
            <person name="Nunes O.C."/>
        </authorList>
    </citation>
    <scope>NUCLEOTIDE SEQUENCE [LARGE SCALE GENOMIC DNA]</scope>
    <source>
        <strain evidence="6 7">L-1</strain>
    </source>
</reference>
<comment type="caution">
    <text evidence="6">The sequence shown here is derived from an EMBL/GenBank/DDBJ whole genome shotgun (WGS) entry which is preliminary data.</text>
</comment>
<name>A0ABS1SL55_9MICO</name>
<evidence type="ECO:0000313" key="7">
    <source>
        <dbReference type="Proteomes" id="UP001646141"/>
    </source>
</evidence>
<organism evidence="6 7">
    <name type="scientific">Leucobacter chromiireducens subsp. chromiireducens</name>
    <dbReference type="NCBI Taxonomy" id="660067"/>
    <lineage>
        <taxon>Bacteria</taxon>
        <taxon>Bacillati</taxon>
        <taxon>Actinomycetota</taxon>
        <taxon>Actinomycetes</taxon>
        <taxon>Micrococcales</taxon>
        <taxon>Microbacteriaceae</taxon>
        <taxon>Leucobacter</taxon>
    </lineage>
</organism>
<keyword evidence="2 4" id="KW-0547">Nucleotide-binding</keyword>
<dbReference type="Pfam" id="PF01812">
    <property type="entry name" value="5-FTHF_cyc-lig"/>
    <property type="match status" value="1"/>
</dbReference>